<proteinExistence type="predicted"/>
<dbReference type="SUPFAM" id="SSF53474">
    <property type="entry name" value="alpha/beta-Hydrolases"/>
    <property type="match status" value="1"/>
</dbReference>
<dbReference type="PANTHER" id="PTHR11614">
    <property type="entry name" value="PHOSPHOLIPASE-RELATED"/>
    <property type="match status" value="1"/>
</dbReference>
<name>A0A1T0CRH1_9GAMM</name>
<protein>
    <submittedName>
        <fullName evidence="2">Lysophospholipase</fullName>
    </submittedName>
</protein>
<feature type="domain" description="Serine aminopeptidase S33" evidence="1">
    <location>
        <begin position="24"/>
        <end position="290"/>
    </location>
</feature>
<dbReference type="Pfam" id="PF12146">
    <property type="entry name" value="Hydrolase_4"/>
    <property type="match status" value="1"/>
</dbReference>
<accession>A0A1T0CRH1</accession>
<reference evidence="2 3" key="1">
    <citation type="submission" date="2017-02" db="EMBL/GenBank/DDBJ databases">
        <title>Draft genome sequence of Moraxella porci CCUG 54912T type strain.</title>
        <authorList>
            <person name="Salva-Serra F."/>
            <person name="Engstrom-Jakobsson H."/>
            <person name="Thorell K."/>
            <person name="Jaen-Luchoro D."/>
            <person name="Gonzales-Siles L."/>
            <person name="Karlsson R."/>
            <person name="Yazdan S."/>
            <person name="Boulund F."/>
            <person name="Johnning A."/>
            <person name="Engstrand L."/>
            <person name="Kristiansson E."/>
            <person name="Moore E."/>
        </authorList>
    </citation>
    <scope>NUCLEOTIDE SEQUENCE [LARGE SCALE GENOMIC DNA]</scope>
    <source>
        <strain evidence="2 3">CCUG 54912</strain>
    </source>
</reference>
<dbReference type="InterPro" id="IPR051044">
    <property type="entry name" value="MAG_DAG_Lipase"/>
</dbReference>
<evidence type="ECO:0000313" key="2">
    <source>
        <dbReference type="EMBL" id="OOS24930.1"/>
    </source>
</evidence>
<evidence type="ECO:0000259" key="1">
    <source>
        <dbReference type="Pfam" id="PF12146"/>
    </source>
</evidence>
<dbReference type="InterPro" id="IPR029058">
    <property type="entry name" value="AB_hydrolase_fold"/>
</dbReference>
<dbReference type="AlphaFoldDB" id="A0A1T0CRH1"/>
<comment type="caution">
    <text evidence="2">The sequence shown here is derived from an EMBL/GenBank/DDBJ whole genome shotgun (WGS) entry which is preliminary data.</text>
</comment>
<keyword evidence="3" id="KW-1185">Reference proteome</keyword>
<organism evidence="2 3">
    <name type="scientific">Moraxella porci DSM 25326</name>
    <dbReference type="NCBI Taxonomy" id="573983"/>
    <lineage>
        <taxon>Bacteria</taxon>
        <taxon>Pseudomonadati</taxon>
        <taxon>Pseudomonadota</taxon>
        <taxon>Gammaproteobacteria</taxon>
        <taxon>Moraxellales</taxon>
        <taxon>Moraxellaceae</taxon>
        <taxon>Moraxella</taxon>
    </lineage>
</organism>
<evidence type="ECO:0000313" key="3">
    <source>
        <dbReference type="Proteomes" id="UP000190683"/>
    </source>
</evidence>
<dbReference type="InterPro" id="IPR022742">
    <property type="entry name" value="Hydrolase_4"/>
</dbReference>
<dbReference type="Proteomes" id="UP000190683">
    <property type="component" value="Unassembled WGS sequence"/>
</dbReference>
<dbReference type="Gene3D" id="3.40.50.1820">
    <property type="entry name" value="alpha/beta hydrolase"/>
    <property type="match status" value="1"/>
</dbReference>
<dbReference type="STRING" id="573983.B0681_05590"/>
<dbReference type="EMBL" id="MUYV01000006">
    <property type="protein sequence ID" value="OOS24930.1"/>
    <property type="molecule type" value="Genomic_DNA"/>
</dbReference>
<sequence length="314" mass="35641">MTQIILSSNQVHRLHHRFYEPAGDVKATLLIVHGMSEHSGRYDAFAKFLAEHGILVATYDQLGHGQTVKDKYELGFFDEKHPVQTLCKDVIIMADKLKEKAPTVPHFIMGHSMGSFIVRTVLVHHATSFDGVILMGTGNRFGLINQLSLGALSLMNRLAPKQINERMGYLLNQYLLNQLRSPISASPFAWLSENIDAIKVFEADPLCGFCFTNNGFVTLQALIARACQSDWYQMMDANYPILLVSGKDDPVGNLGTDIRQLQQALIRAGRRNVRVQLYPNMRHEPLHERDYQRVHQDILCWLKDQLNTHSLHQP</sequence>
<dbReference type="RefSeq" id="WP_078317766.1">
    <property type="nucleotide sequence ID" value="NZ_MUYV01000006.1"/>
</dbReference>
<gene>
    <name evidence="2" type="ORF">B0681_05590</name>
</gene>